<feature type="region of interest" description="Disordered" evidence="5">
    <location>
        <begin position="115"/>
        <end position="149"/>
    </location>
</feature>
<accession>A0A1J4L5U6</accession>
<organism evidence="8 9">
    <name type="scientific">Tritrichomonas foetus</name>
    <dbReference type="NCBI Taxonomy" id="1144522"/>
    <lineage>
        <taxon>Eukaryota</taxon>
        <taxon>Metamonada</taxon>
        <taxon>Parabasalia</taxon>
        <taxon>Tritrichomonadida</taxon>
        <taxon>Tritrichomonadidae</taxon>
        <taxon>Tritrichomonas</taxon>
    </lineage>
</organism>
<dbReference type="OrthoDB" id="39591at2759"/>
<evidence type="ECO:0000256" key="5">
    <source>
        <dbReference type="SAM" id="MobiDB-lite"/>
    </source>
</evidence>
<evidence type="ECO:0000313" key="8">
    <source>
        <dbReference type="EMBL" id="OHT17317.1"/>
    </source>
</evidence>
<dbReference type="GO" id="GO:0042796">
    <property type="term" value="P:snRNA transcription by RNA polymerase III"/>
    <property type="evidence" value="ECO:0007669"/>
    <property type="project" value="TreeGrafter"/>
</dbReference>
<evidence type="ECO:0000256" key="2">
    <source>
        <dbReference type="ARBA" id="ARBA00023125"/>
    </source>
</evidence>
<feature type="domain" description="HTH myb-type" evidence="7">
    <location>
        <begin position="65"/>
        <end position="113"/>
    </location>
</feature>
<evidence type="ECO:0000259" key="7">
    <source>
        <dbReference type="PROSITE" id="PS51294"/>
    </source>
</evidence>
<feature type="domain" description="HTH myb-type" evidence="7">
    <location>
        <begin position="7"/>
        <end position="62"/>
    </location>
</feature>
<dbReference type="PANTHER" id="PTHR46621">
    <property type="entry name" value="SNRNA-ACTIVATING PROTEIN COMPLEX SUBUNIT 4"/>
    <property type="match status" value="1"/>
</dbReference>
<dbReference type="GO" id="GO:0000978">
    <property type="term" value="F:RNA polymerase II cis-regulatory region sequence-specific DNA binding"/>
    <property type="evidence" value="ECO:0007669"/>
    <property type="project" value="TreeGrafter"/>
</dbReference>
<evidence type="ECO:0000256" key="3">
    <source>
        <dbReference type="ARBA" id="ARBA00023163"/>
    </source>
</evidence>
<sequence length="276" mass="32381">MKAKSSGRSHPRSGFTSEEDCLLVDLVAQFGDDNWSTIASYMEKRNARQCKDRYMSYLSPTINNGPYSEEEDCLLRQKYQELGPKWVKISKFFPNRTDISVKCRWAVLNRRDLKNKEKRRADSQTPSQSVKNINPKENTRYNTTNNNNNINRDNIIYNTRSKSWNCKNVNQNFYFNGSSYSNNSSCTNNLNNSKSKNSVYVFDSDYESDSYYDNDNENSFEEIQKEAIQQNNNTQGMESNSSIYFNHQNIQMNEIQKDVYKLTSSRCRRLLRDLNE</sequence>
<proteinExistence type="predicted"/>
<keyword evidence="1" id="KW-0805">Transcription regulation</keyword>
<comment type="caution">
    <text evidence="8">The sequence shown here is derived from an EMBL/GenBank/DDBJ whole genome shotgun (WGS) entry which is preliminary data.</text>
</comment>
<dbReference type="InterPro" id="IPR001005">
    <property type="entry name" value="SANT/Myb"/>
</dbReference>
<dbReference type="PROSITE" id="PS50090">
    <property type="entry name" value="MYB_LIKE"/>
    <property type="match status" value="2"/>
</dbReference>
<dbReference type="GO" id="GO:0042795">
    <property type="term" value="P:snRNA transcription by RNA polymerase II"/>
    <property type="evidence" value="ECO:0007669"/>
    <property type="project" value="TreeGrafter"/>
</dbReference>
<keyword evidence="3" id="KW-0804">Transcription</keyword>
<dbReference type="PANTHER" id="PTHR46621:SF1">
    <property type="entry name" value="SNRNA-ACTIVATING PROTEIN COMPLEX SUBUNIT 4"/>
    <property type="match status" value="1"/>
</dbReference>
<evidence type="ECO:0000313" key="9">
    <source>
        <dbReference type="Proteomes" id="UP000179807"/>
    </source>
</evidence>
<evidence type="ECO:0000259" key="6">
    <source>
        <dbReference type="PROSITE" id="PS50090"/>
    </source>
</evidence>
<feature type="domain" description="Myb-like" evidence="6">
    <location>
        <begin position="7"/>
        <end position="58"/>
    </location>
</feature>
<reference evidence="8" key="1">
    <citation type="submission" date="2016-10" db="EMBL/GenBank/DDBJ databases">
        <authorList>
            <person name="Benchimol M."/>
            <person name="Almeida L.G."/>
            <person name="Vasconcelos A.T."/>
            <person name="Perreira-Neves A."/>
            <person name="Rosa I.A."/>
            <person name="Tasca T."/>
            <person name="Bogo M.R."/>
            <person name="de Souza W."/>
        </authorList>
    </citation>
    <scope>NUCLEOTIDE SEQUENCE [LARGE SCALE GENOMIC DNA]</scope>
    <source>
        <strain evidence="8">K</strain>
    </source>
</reference>
<dbReference type="GO" id="GO:0019185">
    <property type="term" value="C:snRNA-activating protein complex"/>
    <property type="evidence" value="ECO:0007669"/>
    <property type="project" value="TreeGrafter"/>
</dbReference>
<dbReference type="InterPro" id="IPR017930">
    <property type="entry name" value="Myb_dom"/>
</dbReference>
<dbReference type="InterPro" id="IPR009057">
    <property type="entry name" value="Homeodomain-like_sf"/>
</dbReference>
<feature type="domain" description="Myb-like" evidence="6">
    <location>
        <begin position="59"/>
        <end position="109"/>
    </location>
</feature>
<feature type="compositionally biased region" description="Polar residues" evidence="5">
    <location>
        <begin position="123"/>
        <end position="136"/>
    </location>
</feature>
<dbReference type="GO" id="GO:0001006">
    <property type="term" value="F:RNA polymerase III type 3 promoter sequence-specific DNA binding"/>
    <property type="evidence" value="ECO:0007669"/>
    <property type="project" value="TreeGrafter"/>
</dbReference>
<dbReference type="SMART" id="SM00717">
    <property type="entry name" value="SANT"/>
    <property type="match status" value="2"/>
</dbReference>
<dbReference type="GeneID" id="94831360"/>
<dbReference type="Proteomes" id="UP000179807">
    <property type="component" value="Unassembled WGS sequence"/>
</dbReference>
<keyword evidence="2" id="KW-0238">DNA-binding</keyword>
<keyword evidence="4" id="KW-0539">Nucleus</keyword>
<gene>
    <name evidence="8" type="ORF">TRFO_12467</name>
</gene>
<dbReference type="CDD" id="cd00167">
    <property type="entry name" value="SANT"/>
    <property type="match status" value="2"/>
</dbReference>
<dbReference type="InterPro" id="IPR051575">
    <property type="entry name" value="Myb-like_DNA-bd"/>
</dbReference>
<dbReference type="VEuPathDB" id="TrichDB:TRFO_12467"/>
<dbReference type="PROSITE" id="PS51294">
    <property type="entry name" value="HTH_MYB"/>
    <property type="match status" value="2"/>
</dbReference>
<feature type="compositionally biased region" description="Low complexity" evidence="5">
    <location>
        <begin position="140"/>
        <end position="149"/>
    </location>
</feature>
<keyword evidence="9" id="KW-1185">Reference proteome</keyword>
<evidence type="ECO:0000256" key="1">
    <source>
        <dbReference type="ARBA" id="ARBA00023015"/>
    </source>
</evidence>
<dbReference type="Pfam" id="PF13921">
    <property type="entry name" value="Myb_DNA-bind_6"/>
    <property type="match status" value="1"/>
</dbReference>
<dbReference type="AlphaFoldDB" id="A0A1J4L5U6"/>
<name>A0A1J4L5U6_9EUKA</name>
<dbReference type="EMBL" id="MLAK01000014">
    <property type="protein sequence ID" value="OHT17317.1"/>
    <property type="molecule type" value="Genomic_DNA"/>
</dbReference>
<protein>
    <submittedName>
        <fullName evidence="8">Myb-like DNA-binding domain containing protein</fullName>
    </submittedName>
</protein>
<dbReference type="Gene3D" id="1.10.10.60">
    <property type="entry name" value="Homeodomain-like"/>
    <property type="match status" value="2"/>
</dbReference>
<dbReference type="SUPFAM" id="SSF46689">
    <property type="entry name" value="Homeodomain-like"/>
    <property type="match status" value="1"/>
</dbReference>
<evidence type="ECO:0000256" key="4">
    <source>
        <dbReference type="ARBA" id="ARBA00023242"/>
    </source>
</evidence>
<dbReference type="RefSeq" id="XP_068370453.1">
    <property type="nucleotide sequence ID" value="XM_068496656.1"/>
</dbReference>